<dbReference type="GO" id="GO:0003899">
    <property type="term" value="F:DNA-directed RNA polymerase activity"/>
    <property type="evidence" value="ECO:0007669"/>
    <property type="project" value="UniProtKB-EC"/>
</dbReference>
<keyword evidence="1" id="KW-0808">Transferase</keyword>
<sequence>MTDAAIRGKKDPLLGLKENVIIGKIIPAGTGMQRYRDMEPKEVGVASENVYSISDIEAQMAAEDAMNNNQTK</sequence>
<dbReference type="EMBL" id="VSSQ01132626">
    <property type="protein sequence ID" value="MPN59073.1"/>
    <property type="molecule type" value="Genomic_DNA"/>
</dbReference>
<name>A0A645JHJ5_9ZZZZ</name>
<reference evidence="1" key="1">
    <citation type="submission" date="2019-08" db="EMBL/GenBank/DDBJ databases">
        <authorList>
            <person name="Kucharzyk K."/>
            <person name="Murdoch R.W."/>
            <person name="Higgins S."/>
            <person name="Loffler F."/>
        </authorList>
    </citation>
    <scope>NUCLEOTIDE SEQUENCE</scope>
</reference>
<dbReference type="AlphaFoldDB" id="A0A645JHJ5"/>
<dbReference type="Gene3D" id="1.10.150.390">
    <property type="match status" value="1"/>
</dbReference>
<proteinExistence type="predicted"/>
<dbReference type="GO" id="GO:0000428">
    <property type="term" value="C:DNA-directed RNA polymerase complex"/>
    <property type="evidence" value="ECO:0007669"/>
    <property type="project" value="UniProtKB-KW"/>
</dbReference>
<comment type="caution">
    <text evidence="1">The sequence shown here is derived from an EMBL/GenBank/DDBJ whole genome shotgun (WGS) entry which is preliminary data.</text>
</comment>
<evidence type="ECO:0000313" key="1">
    <source>
        <dbReference type="EMBL" id="MPN59073.1"/>
    </source>
</evidence>
<dbReference type="EC" id="2.7.7.6" evidence="1"/>
<dbReference type="SUPFAM" id="SSF64484">
    <property type="entry name" value="beta and beta-prime subunits of DNA dependent RNA-polymerase"/>
    <property type="match status" value="1"/>
</dbReference>
<gene>
    <name evidence="1" type="primary">rpoC_50</name>
    <name evidence="1" type="ORF">SDC9_206791</name>
</gene>
<organism evidence="1">
    <name type="scientific">bioreactor metagenome</name>
    <dbReference type="NCBI Taxonomy" id="1076179"/>
    <lineage>
        <taxon>unclassified sequences</taxon>
        <taxon>metagenomes</taxon>
        <taxon>ecological metagenomes</taxon>
    </lineage>
</organism>
<keyword evidence="1" id="KW-0804">Transcription</keyword>
<accession>A0A645JHJ5</accession>
<keyword evidence="1" id="KW-0240">DNA-directed RNA polymerase</keyword>
<protein>
    <submittedName>
        <fullName evidence="1">DNA-directed RNA polymerase subunit beta</fullName>
        <ecNumber evidence="1">2.7.7.6</ecNumber>
    </submittedName>
</protein>
<keyword evidence="1" id="KW-0548">Nucleotidyltransferase</keyword>